<dbReference type="PANTHER" id="PTHR43400:SF7">
    <property type="entry name" value="FAD-DEPENDENT OXIDOREDUCTASE 2 FAD BINDING DOMAIN-CONTAINING PROTEIN"/>
    <property type="match status" value="1"/>
</dbReference>
<evidence type="ECO:0000256" key="4">
    <source>
        <dbReference type="ARBA" id="ARBA00022827"/>
    </source>
</evidence>
<dbReference type="AlphaFoldDB" id="A0A9X2WQZ5"/>
<proteinExistence type="inferred from homology"/>
<dbReference type="InterPro" id="IPR010960">
    <property type="entry name" value="Flavocytochrome_c"/>
</dbReference>
<evidence type="ECO:0000256" key="5">
    <source>
        <dbReference type="ARBA" id="ARBA00023002"/>
    </source>
</evidence>
<dbReference type="Proteomes" id="UP001155546">
    <property type="component" value="Unassembled WGS sequence"/>
</dbReference>
<keyword evidence="3 6" id="KW-0285">Flavoprotein</keyword>
<name>A0A9X2WQZ5_9GAMM</name>
<feature type="chain" id="PRO_5041015607" evidence="6">
    <location>
        <begin position="28"/>
        <end position="505"/>
    </location>
</feature>
<sequence>MRDRRSFLKFGAGVAIGSVAATIPAMASTNDCGPAIKWDETHDIIIIGSGFGGLSSAINIKRSGIKSVLVLEKMLQFGGNSAINGGWFAVPGNPIQVSEGVKDSPALLVQDQIAAGRGMASEEHLTAIANRALDAFNLCVDSGVRFREGFNMLVGGHSIARAVRTVDGTGGEITRNLYKVAKSEGVDLRNQQYVEDFIMENNKVIGLKVRRNFRYPDLTTGEIVFIKANKGVVVATGGFAMNKQLCKLLDPSIDPTMDCTNAKGATGEVTLTAMSHGALAVHMNMIQTGHWGSPDEGGFGWSNALLSITWHEGMVVSVLNGKRFMNERADRKYCSDRILANRYEDNSPAYPIAFFNYNDHPDDDRVVRALRDEMAWKMDSVEQMATKFNIDPKTLQESIDLHNKHVAERKDPLFDRVMDTAKHLAPPFVVSRIWPKVHYCMGGLKTDLGCRVIGSKNLEPMKNLYAVGEATGGVHGTTRLSSCACLEGLAGGFIVAETINSDNKV</sequence>
<reference evidence="8" key="1">
    <citation type="journal article" date="2023" name="Int. J. Syst. Evol. Microbiol.">
        <title>&lt;i&gt;Shewanella septentrionalis&lt;/i&gt; sp. nov. and &lt;i&gt;Shewanella holmiensis&lt;/i&gt; sp. nov., isolated from Baltic Sea water and sediments.</title>
        <authorList>
            <person name="Martin-Rodriguez A.J."/>
            <person name="Thorell K."/>
            <person name="Joffre E."/>
            <person name="Jensie-Markopoulos S."/>
            <person name="Moore E.R.B."/>
            <person name="Sjoling A."/>
        </authorList>
    </citation>
    <scope>NUCLEOTIDE SEQUENCE</scope>
    <source>
        <strain evidence="8">SP1S2-7</strain>
    </source>
</reference>
<dbReference type="Pfam" id="PF00890">
    <property type="entry name" value="FAD_binding_2"/>
    <property type="match status" value="1"/>
</dbReference>
<dbReference type="GO" id="GO:0016491">
    <property type="term" value="F:oxidoreductase activity"/>
    <property type="evidence" value="ECO:0007669"/>
    <property type="project" value="UniProtKB-KW"/>
</dbReference>
<dbReference type="GO" id="GO:0010181">
    <property type="term" value="F:FMN binding"/>
    <property type="evidence" value="ECO:0007669"/>
    <property type="project" value="InterPro"/>
</dbReference>
<keyword evidence="5 6" id="KW-0560">Oxidoreductase</keyword>
<feature type="signal peptide" evidence="6">
    <location>
        <begin position="1"/>
        <end position="27"/>
    </location>
</feature>
<comment type="cofactor">
    <cofactor evidence="1">
        <name>FAD</name>
        <dbReference type="ChEBI" id="CHEBI:57692"/>
    </cofactor>
</comment>
<evidence type="ECO:0000313" key="9">
    <source>
        <dbReference type="Proteomes" id="UP001155546"/>
    </source>
</evidence>
<dbReference type="Gene3D" id="3.90.700.10">
    <property type="entry name" value="Succinate dehydrogenase/fumarate reductase flavoprotein, catalytic domain"/>
    <property type="match status" value="1"/>
</dbReference>
<feature type="domain" description="FAD-dependent oxidoreductase 2 FAD-binding" evidence="7">
    <location>
        <begin position="43"/>
        <end position="483"/>
    </location>
</feature>
<comment type="similarity">
    <text evidence="6">Belongs to the FAD-dependent oxidoreductase 2 family. FRD/SDH subfamily.</text>
</comment>
<evidence type="ECO:0000256" key="3">
    <source>
        <dbReference type="ARBA" id="ARBA00022630"/>
    </source>
</evidence>
<dbReference type="Gene3D" id="3.50.50.60">
    <property type="entry name" value="FAD/NAD(P)-binding domain"/>
    <property type="match status" value="1"/>
</dbReference>
<evidence type="ECO:0000256" key="2">
    <source>
        <dbReference type="ARBA" id="ARBA00004196"/>
    </source>
</evidence>
<dbReference type="EMBL" id="JAMTCD010000047">
    <property type="protein sequence ID" value="MCT7943733.1"/>
    <property type="molecule type" value="Genomic_DNA"/>
</dbReference>
<keyword evidence="9" id="KW-1185">Reference proteome</keyword>
<accession>A0A9X2WQZ5</accession>
<dbReference type="InterPro" id="IPR036188">
    <property type="entry name" value="FAD/NAD-bd_sf"/>
</dbReference>
<dbReference type="InterPro" id="IPR006311">
    <property type="entry name" value="TAT_signal"/>
</dbReference>
<keyword evidence="6" id="KW-0732">Signal</keyword>
<dbReference type="PANTHER" id="PTHR43400">
    <property type="entry name" value="FUMARATE REDUCTASE"/>
    <property type="match status" value="1"/>
</dbReference>
<dbReference type="InterPro" id="IPR050315">
    <property type="entry name" value="FAD-oxidoreductase_2"/>
</dbReference>
<dbReference type="SUPFAM" id="SSF56425">
    <property type="entry name" value="Succinate dehydrogenase/fumarate reductase flavoprotein, catalytic domain"/>
    <property type="match status" value="1"/>
</dbReference>
<dbReference type="SUPFAM" id="SSF51905">
    <property type="entry name" value="FAD/NAD(P)-binding domain"/>
    <property type="match status" value="1"/>
</dbReference>
<keyword evidence="4 6" id="KW-0274">FAD</keyword>
<comment type="subcellular location">
    <subcellularLocation>
        <location evidence="2">Cell envelope</location>
    </subcellularLocation>
</comment>
<dbReference type="PROSITE" id="PS51318">
    <property type="entry name" value="TAT"/>
    <property type="match status" value="1"/>
</dbReference>
<evidence type="ECO:0000256" key="1">
    <source>
        <dbReference type="ARBA" id="ARBA00001974"/>
    </source>
</evidence>
<evidence type="ECO:0000259" key="7">
    <source>
        <dbReference type="Pfam" id="PF00890"/>
    </source>
</evidence>
<dbReference type="NCBIfam" id="TIGR01813">
    <property type="entry name" value="flavo_cyto_c"/>
    <property type="match status" value="1"/>
</dbReference>
<protein>
    <submittedName>
        <fullName evidence="8">Flavocytochrome c</fullName>
    </submittedName>
</protein>
<dbReference type="GO" id="GO:0030313">
    <property type="term" value="C:cell envelope"/>
    <property type="evidence" value="ECO:0007669"/>
    <property type="project" value="UniProtKB-SubCell"/>
</dbReference>
<comment type="caution">
    <text evidence="8">The sequence shown here is derived from an EMBL/GenBank/DDBJ whole genome shotgun (WGS) entry which is preliminary data.</text>
</comment>
<evidence type="ECO:0000256" key="6">
    <source>
        <dbReference type="RuleBase" id="RU366062"/>
    </source>
</evidence>
<dbReference type="InterPro" id="IPR003953">
    <property type="entry name" value="FAD-dep_OxRdtase_2_FAD-bd"/>
</dbReference>
<dbReference type="InterPro" id="IPR027477">
    <property type="entry name" value="Succ_DH/fumarate_Rdtase_cat_sf"/>
</dbReference>
<gene>
    <name evidence="8" type="ORF">NE535_18420</name>
</gene>
<evidence type="ECO:0000313" key="8">
    <source>
        <dbReference type="EMBL" id="MCT7943733.1"/>
    </source>
</evidence>
<organism evidence="8 9">
    <name type="scientific">Shewanella holmiensis</name>
    <dbReference type="NCBI Taxonomy" id="2952222"/>
    <lineage>
        <taxon>Bacteria</taxon>
        <taxon>Pseudomonadati</taxon>
        <taxon>Pseudomonadota</taxon>
        <taxon>Gammaproteobacteria</taxon>
        <taxon>Alteromonadales</taxon>
        <taxon>Shewanellaceae</taxon>
        <taxon>Shewanella</taxon>
    </lineage>
</organism>
<dbReference type="RefSeq" id="WP_261300018.1">
    <property type="nucleotide sequence ID" value="NZ_JAMTCD010000047.1"/>
</dbReference>